<protein>
    <submittedName>
        <fullName evidence="2">Uncharacterized protein</fullName>
    </submittedName>
</protein>
<dbReference type="Proteomes" id="UP001556098">
    <property type="component" value="Unassembled WGS sequence"/>
</dbReference>
<keyword evidence="3" id="KW-1185">Reference proteome</keyword>
<dbReference type="EMBL" id="JBFNXX010000061">
    <property type="protein sequence ID" value="MEW9922455.1"/>
    <property type="molecule type" value="Genomic_DNA"/>
</dbReference>
<organism evidence="2 3">
    <name type="scientific">Sulfitobacter sediminis</name>
    <dbReference type="NCBI Taxonomy" id="3234186"/>
    <lineage>
        <taxon>Bacteria</taxon>
        <taxon>Pseudomonadati</taxon>
        <taxon>Pseudomonadota</taxon>
        <taxon>Alphaproteobacteria</taxon>
        <taxon>Rhodobacterales</taxon>
        <taxon>Roseobacteraceae</taxon>
        <taxon>Sulfitobacter</taxon>
    </lineage>
</organism>
<evidence type="ECO:0000313" key="2">
    <source>
        <dbReference type="EMBL" id="MEW9922455.1"/>
    </source>
</evidence>
<reference evidence="2 3" key="1">
    <citation type="submission" date="2024-07" db="EMBL/GenBank/DDBJ databases">
        <title>Marimonas sp.nov., isolated from tidal-flat sediment.</title>
        <authorList>
            <person name="Jayan J.N."/>
            <person name="Lee S.S."/>
        </authorList>
    </citation>
    <scope>NUCLEOTIDE SEQUENCE [LARGE SCALE GENOMIC DNA]</scope>
    <source>
        <strain evidence="2 3">MJW-29</strain>
    </source>
</reference>
<feature type="non-terminal residue" evidence="2">
    <location>
        <position position="1"/>
    </location>
</feature>
<comment type="caution">
    <text evidence="2">The sequence shown here is derived from an EMBL/GenBank/DDBJ whole genome shotgun (WGS) entry which is preliminary data.</text>
</comment>
<gene>
    <name evidence="2" type="ORF">AB2B41_22885</name>
</gene>
<feature type="region of interest" description="Disordered" evidence="1">
    <location>
        <begin position="1"/>
        <end position="24"/>
    </location>
</feature>
<evidence type="ECO:0000313" key="3">
    <source>
        <dbReference type="Proteomes" id="UP001556098"/>
    </source>
</evidence>
<evidence type="ECO:0000256" key="1">
    <source>
        <dbReference type="SAM" id="MobiDB-lite"/>
    </source>
</evidence>
<sequence length="70" mass="7942">EEPGRNRSAINSNEIPGRLFQQHPDKPVVRNISGRLFVRKKPKEKAVLDELWMAGSDVLHAACVTPRYFA</sequence>
<accession>A0ABV3RU17</accession>
<proteinExistence type="predicted"/>
<name>A0ABV3RU17_9RHOB</name>
<dbReference type="RefSeq" id="WP_367880143.1">
    <property type="nucleotide sequence ID" value="NZ_JBFNXX010000061.1"/>
</dbReference>